<evidence type="ECO:0000313" key="2">
    <source>
        <dbReference type="EMBL" id="KAJ7779086.1"/>
    </source>
</evidence>
<dbReference type="AlphaFoldDB" id="A0AAD7NXK2"/>
<organism evidence="2 3">
    <name type="scientific">Mycena metata</name>
    <dbReference type="NCBI Taxonomy" id="1033252"/>
    <lineage>
        <taxon>Eukaryota</taxon>
        <taxon>Fungi</taxon>
        <taxon>Dikarya</taxon>
        <taxon>Basidiomycota</taxon>
        <taxon>Agaricomycotina</taxon>
        <taxon>Agaricomycetes</taxon>
        <taxon>Agaricomycetidae</taxon>
        <taxon>Agaricales</taxon>
        <taxon>Marasmiineae</taxon>
        <taxon>Mycenaceae</taxon>
        <taxon>Mycena</taxon>
    </lineage>
</organism>
<reference evidence="2" key="1">
    <citation type="submission" date="2023-03" db="EMBL/GenBank/DDBJ databases">
        <title>Massive genome expansion in bonnet fungi (Mycena s.s.) driven by repeated elements and novel gene families across ecological guilds.</title>
        <authorList>
            <consortium name="Lawrence Berkeley National Laboratory"/>
            <person name="Harder C.B."/>
            <person name="Miyauchi S."/>
            <person name="Viragh M."/>
            <person name="Kuo A."/>
            <person name="Thoen E."/>
            <person name="Andreopoulos B."/>
            <person name="Lu D."/>
            <person name="Skrede I."/>
            <person name="Drula E."/>
            <person name="Henrissat B."/>
            <person name="Morin E."/>
            <person name="Kohler A."/>
            <person name="Barry K."/>
            <person name="LaButti K."/>
            <person name="Morin E."/>
            <person name="Salamov A."/>
            <person name="Lipzen A."/>
            <person name="Mereny Z."/>
            <person name="Hegedus B."/>
            <person name="Baldrian P."/>
            <person name="Stursova M."/>
            <person name="Weitz H."/>
            <person name="Taylor A."/>
            <person name="Grigoriev I.V."/>
            <person name="Nagy L.G."/>
            <person name="Martin F."/>
            <person name="Kauserud H."/>
        </authorList>
    </citation>
    <scope>NUCLEOTIDE SEQUENCE</scope>
    <source>
        <strain evidence="2">CBHHK182m</strain>
    </source>
</reference>
<name>A0AAD7NXK2_9AGAR</name>
<dbReference type="Proteomes" id="UP001215598">
    <property type="component" value="Unassembled WGS sequence"/>
</dbReference>
<gene>
    <name evidence="2" type="ORF">B0H16DRAFT_1711426</name>
</gene>
<proteinExistence type="predicted"/>
<sequence length="91" mass="10433">MSSFKRPPTHLPHDDNDTDDDDQAIDPELRLRTVRTAYSAIAESIVADAPLLLLPPQPETYISGINSRLFESRRLYVFYSRDESKARHMSN</sequence>
<keyword evidence="3" id="KW-1185">Reference proteome</keyword>
<protein>
    <submittedName>
        <fullName evidence="2">Uncharacterized protein</fullName>
    </submittedName>
</protein>
<feature type="compositionally biased region" description="Acidic residues" evidence="1">
    <location>
        <begin position="16"/>
        <end position="25"/>
    </location>
</feature>
<evidence type="ECO:0000256" key="1">
    <source>
        <dbReference type="SAM" id="MobiDB-lite"/>
    </source>
</evidence>
<evidence type="ECO:0000313" key="3">
    <source>
        <dbReference type="Proteomes" id="UP001215598"/>
    </source>
</evidence>
<accession>A0AAD7NXK2</accession>
<feature type="region of interest" description="Disordered" evidence="1">
    <location>
        <begin position="1"/>
        <end position="26"/>
    </location>
</feature>
<comment type="caution">
    <text evidence="2">The sequence shown here is derived from an EMBL/GenBank/DDBJ whole genome shotgun (WGS) entry which is preliminary data.</text>
</comment>
<dbReference type="EMBL" id="JARKIB010000006">
    <property type="protein sequence ID" value="KAJ7779086.1"/>
    <property type="molecule type" value="Genomic_DNA"/>
</dbReference>